<accession>A0A3A1N728</accession>
<evidence type="ECO:0000256" key="1">
    <source>
        <dbReference type="SAM" id="Phobius"/>
    </source>
</evidence>
<reference evidence="2 3" key="1">
    <citation type="submission" date="2018-08" db="EMBL/GenBank/DDBJ databases">
        <title>Proposal of Muricauda 72 sp.nov. and Muricauda NH166 sp.nov., isolated from seawater.</title>
        <authorList>
            <person name="Cheng H."/>
            <person name="Wu Y.-H."/>
            <person name="Guo L.-L."/>
            <person name="Xu X.-W."/>
        </authorList>
    </citation>
    <scope>NUCLEOTIDE SEQUENCE [LARGE SCALE GENOMIC DNA]</scope>
    <source>
        <strain evidence="2 3">KCTC 22173</strain>
    </source>
</reference>
<keyword evidence="1" id="KW-0472">Membrane</keyword>
<dbReference type="RefSeq" id="WP_119608794.1">
    <property type="nucleotide sequence ID" value="NZ_QXFH01000076.1"/>
</dbReference>
<dbReference type="Proteomes" id="UP000266067">
    <property type="component" value="Unassembled WGS sequence"/>
</dbReference>
<proteinExistence type="predicted"/>
<gene>
    <name evidence="2" type="ORF">D2V08_14065</name>
</gene>
<keyword evidence="1" id="KW-0812">Transmembrane</keyword>
<evidence type="ECO:0000313" key="3">
    <source>
        <dbReference type="Proteomes" id="UP000266067"/>
    </source>
</evidence>
<protein>
    <submittedName>
        <fullName evidence="2">Uncharacterized protein</fullName>
    </submittedName>
</protein>
<sequence>METFILKIMPSLIPEFLGGFSIHCPIQCGHVVAFIKTWFYISEKLKGMILNLDVFIGIFTLLIITWFVFKSIYASELFTGIKTSLRPRSTLKKNKGSELNHGDSQGDIEQIKSHMDKEWPYRDYPLSLEKLAHQLVVPEKRTLHCYQSSHGKTLF</sequence>
<evidence type="ECO:0000313" key="2">
    <source>
        <dbReference type="EMBL" id="RIV31567.1"/>
    </source>
</evidence>
<keyword evidence="3" id="KW-1185">Reference proteome</keyword>
<name>A0A3A1N728_9FLAO</name>
<dbReference type="EMBL" id="QXFH01000076">
    <property type="protein sequence ID" value="RIV31567.1"/>
    <property type="molecule type" value="Genomic_DNA"/>
</dbReference>
<dbReference type="AlphaFoldDB" id="A0A3A1N728"/>
<feature type="transmembrane region" description="Helical" evidence="1">
    <location>
        <begin position="48"/>
        <end position="69"/>
    </location>
</feature>
<organism evidence="2 3">
    <name type="scientific">Flagellimonas lutimaris</name>
    <dbReference type="NCBI Taxonomy" id="475082"/>
    <lineage>
        <taxon>Bacteria</taxon>
        <taxon>Pseudomonadati</taxon>
        <taxon>Bacteroidota</taxon>
        <taxon>Flavobacteriia</taxon>
        <taxon>Flavobacteriales</taxon>
        <taxon>Flavobacteriaceae</taxon>
        <taxon>Flagellimonas</taxon>
    </lineage>
</organism>
<keyword evidence="1" id="KW-1133">Transmembrane helix</keyword>
<comment type="caution">
    <text evidence="2">The sequence shown here is derived from an EMBL/GenBank/DDBJ whole genome shotgun (WGS) entry which is preliminary data.</text>
</comment>